<evidence type="ECO:0000259" key="1">
    <source>
        <dbReference type="SMART" id="SM00923"/>
    </source>
</evidence>
<gene>
    <name evidence="2" type="ORF">QRO08_00805</name>
</gene>
<dbReference type="PANTHER" id="PTHR38444">
    <property type="entry name" value="ENTEROBACTIN BIOSYNTHESIS PROTEIN YBDZ"/>
    <property type="match status" value="1"/>
</dbReference>
<dbReference type="SMART" id="SM00923">
    <property type="entry name" value="MbtH"/>
    <property type="match status" value="1"/>
</dbReference>
<reference evidence="2 3" key="1">
    <citation type="submission" date="2023-06" db="EMBL/GenBank/DDBJ databases">
        <authorList>
            <person name="Ham H."/>
            <person name="Park D.S."/>
        </authorList>
    </citation>
    <scope>NUCLEOTIDE SEQUENCE [LARGE SCALE GENOMIC DNA]</scope>
    <source>
        <strain evidence="2 3">KACC 17005</strain>
    </source>
</reference>
<evidence type="ECO:0000313" key="2">
    <source>
        <dbReference type="EMBL" id="WIY49152.1"/>
    </source>
</evidence>
<feature type="domain" description="MbtH-like" evidence="1">
    <location>
        <begin position="3"/>
        <end position="53"/>
    </location>
</feature>
<protein>
    <submittedName>
        <fullName evidence="2">MbtH family protein</fullName>
    </submittedName>
</protein>
<dbReference type="PANTHER" id="PTHR38444:SF1">
    <property type="entry name" value="ENTEROBACTIN BIOSYNTHESIS PROTEIN YBDZ"/>
    <property type="match status" value="1"/>
</dbReference>
<evidence type="ECO:0000313" key="3">
    <source>
        <dbReference type="Proteomes" id="UP001242732"/>
    </source>
</evidence>
<dbReference type="InterPro" id="IPR038020">
    <property type="entry name" value="MbtH-like_sf"/>
</dbReference>
<organism evidence="2 3">
    <name type="scientific">Paracidovorax citrulli</name>
    <name type="common">Acidovorax citrulli</name>
    <dbReference type="NCBI Taxonomy" id="80869"/>
    <lineage>
        <taxon>Bacteria</taxon>
        <taxon>Pseudomonadati</taxon>
        <taxon>Pseudomonadota</taxon>
        <taxon>Betaproteobacteria</taxon>
        <taxon>Burkholderiales</taxon>
        <taxon>Comamonadaceae</taxon>
        <taxon>Paracidovorax</taxon>
    </lineage>
</organism>
<dbReference type="Proteomes" id="UP001242732">
    <property type="component" value="Chromosome"/>
</dbReference>
<dbReference type="SUPFAM" id="SSF160582">
    <property type="entry name" value="MbtH-like"/>
    <property type="match status" value="1"/>
</dbReference>
<sequence>MTHPLDDSNGLFLVLHNAAGQASLWPHFLVVPAGWTAVFGPESAERCRGFIEARAPA</sequence>
<proteinExistence type="predicted"/>
<keyword evidence="3" id="KW-1185">Reference proteome</keyword>
<dbReference type="Pfam" id="PF03621">
    <property type="entry name" value="MbtH"/>
    <property type="match status" value="1"/>
</dbReference>
<dbReference type="RefSeq" id="WP_011797661.1">
    <property type="nucleotide sequence ID" value="NZ_CP023687.1"/>
</dbReference>
<name>A0ABY9AQG7_PARCI</name>
<dbReference type="InterPro" id="IPR037407">
    <property type="entry name" value="MLP_fam"/>
</dbReference>
<accession>A0ABY9AQG7</accession>
<dbReference type="InterPro" id="IPR005153">
    <property type="entry name" value="MbtH-like_dom"/>
</dbReference>
<dbReference type="EMBL" id="CP127363">
    <property type="protein sequence ID" value="WIY49152.1"/>
    <property type="molecule type" value="Genomic_DNA"/>
</dbReference>
<dbReference type="GeneID" id="79789657"/>
<dbReference type="Gene3D" id="3.90.820.10">
    <property type="entry name" value="Structural Genomics, Unknown Function 30-nov-00 1gh9 Mol_id"/>
    <property type="match status" value="1"/>
</dbReference>